<organism evidence="1 2">
    <name type="scientific">Melastoma candidum</name>
    <dbReference type="NCBI Taxonomy" id="119954"/>
    <lineage>
        <taxon>Eukaryota</taxon>
        <taxon>Viridiplantae</taxon>
        <taxon>Streptophyta</taxon>
        <taxon>Embryophyta</taxon>
        <taxon>Tracheophyta</taxon>
        <taxon>Spermatophyta</taxon>
        <taxon>Magnoliopsida</taxon>
        <taxon>eudicotyledons</taxon>
        <taxon>Gunneridae</taxon>
        <taxon>Pentapetalae</taxon>
        <taxon>rosids</taxon>
        <taxon>malvids</taxon>
        <taxon>Myrtales</taxon>
        <taxon>Melastomataceae</taxon>
        <taxon>Melastomatoideae</taxon>
        <taxon>Melastomateae</taxon>
        <taxon>Melastoma</taxon>
    </lineage>
</organism>
<keyword evidence="2" id="KW-1185">Reference proteome</keyword>
<comment type="caution">
    <text evidence="1">The sequence shown here is derived from an EMBL/GenBank/DDBJ whole genome shotgun (WGS) entry which is preliminary data.</text>
</comment>
<dbReference type="EMBL" id="CM042890">
    <property type="protein sequence ID" value="KAI4312531.1"/>
    <property type="molecule type" value="Genomic_DNA"/>
</dbReference>
<reference evidence="2" key="1">
    <citation type="journal article" date="2023" name="Front. Plant Sci.">
        <title>Chromosomal-level genome assembly of Melastoma candidum provides insights into trichome evolution.</title>
        <authorList>
            <person name="Zhong Y."/>
            <person name="Wu W."/>
            <person name="Sun C."/>
            <person name="Zou P."/>
            <person name="Liu Y."/>
            <person name="Dai S."/>
            <person name="Zhou R."/>
        </authorList>
    </citation>
    <scope>NUCLEOTIDE SEQUENCE [LARGE SCALE GENOMIC DNA]</scope>
</reference>
<evidence type="ECO:0000313" key="1">
    <source>
        <dbReference type="EMBL" id="KAI4312531.1"/>
    </source>
</evidence>
<protein>
    <submittedName>
        <fullName evidence="1">Uncharacterized protein</fullName>
    </submittedName>
</protein>
<sequence>MRAGISIARYRFYGAKAVINIWSPECKGDQFSASVIRLASGPGTGDTNGIYVGWAVSPGVYGDDNAHLFTFWKGGDGSTGCYDMCCPGFVQTDKGIVLGDDFNKTSYYGGIQQIADVHITQDPVNKDWILSFGKEERQAGYWPKELFPLMAGDAGAPRLSFGGITMRGIEQDTSPPMGSSYKPDKDVRHSAIMIQILFSGNYSEFRAPFDYETDNILDNSKCYGLNNYGKTDDYGYLITFGGPGGTNC</sequence>
<proteinExistence type="predicted"/>
<evidence type="ECO:0000313" key="2">
    <source>
        <dbReference type="Proteomes" id="UP001057402"/>
    </source>
</evidence>
<name>A0ACB9LMR5_9MYRT</name>
<accession>A0ACB9LMR5</accession>
<dbReference type="Proteomes" id="UP001057402">
    <property type="component" value="Chromosome 11"/>
</dbReference>
<gene>
    <name evidence="1" type="ORF">MLD38_037337</name>
</gene>